<dbReference type="Proteomes" id="UP001231649">
    <property type="component" value="Chromosome 21"/>
</dbReference>
<comment type="caution">
    <text evidence="1">The sequence shown here is derived from an EMBL/GenBank/DDBJ whole genome shotgun (WGS) entry which is preliminary data.</text>
</comment>
<organism evidence="1 2">
    <name type="scientific">Mythimna loreyi</name>
    <dbReference type="NCBI Taxonomy" id="667449"/>
    <lineage>
        <taxon>Eukaryota</taxon>
        <taxon>Metazoa</taxon>
        <taxon>Ecdysozoa</taxon>
        <taxon>Arthropoda</taxon>
        <taxon>Hexapoda</taxon>
        <taxon>Insecta</taxon>
        <taxon>Pterygota</taxon>
        <taxon>Neoptera</taxon>
        <taxon>Endopterygota</taxon>
        <taxon>Lepidoptera</taxon>
        <taxon>Glossata</taxon>
        <taxon>Ditrysia</taxon>
        <taxon>Noctuoidea</taxon>
        <taxon>Noctuidae</taxon>
        <taxon>Noctuinae</taxon>
        <taxon>Hadenini</taxon>
        <taxon>Mythimna</taxon>
    </lineage>
</organism>
<evidence type="ECO:0000313" key="2">
    <source>
        <dbReference type="Proteomes" id="UP001231649"/>
    </source>
</evidence>
<proteinExistence type="predicted"/>
<name>A0ACC2QF84_9NEOP</name>
<keyword evidence="2" id="KW-1185">Reference proteome</keyword>
<evidence type="ECO:0000313" key="1">
    <source>
        <dbReference type="EMBL" id="KAJ8713076.1"/>
    </source>
</evidence>
<accession>A0ACC2QF84</accession>
<gene>
    <name evidence="1" type="ORF">PYW08_008380</name>
</gene>
<reference evidence="1" key="1">
    <citation type="submission" date="2023-03" db="EMBL/GenBank/DDBJ databases">
        <title>Chromosome-level genomes of two armyworms, Mythimna separata and Mythimna loreyi, provide insights into the biosynthesis and reception of sex pheromones.</title>
        <authorList>
            <person name="Zhao H."/>
        </authorList>
    </citation>
    <scope>NUCLEOTIDE SEQUENCE</scope>
    <source>
        <strain evidence="1">BeijingLab</strain>
    </source>
</reference>
<dbReference type="EMBL" id="CM056797">
    <property type="protein sequence ID" value="KAJ8713076.1"/>
    <property type="molecule type" value="Genomic_DNA"/>
</dbReference>
<protein>
    <submittedName>
        <fullName evidence="1">Uncharacterized protein</fullName>
    </submittedName>
</protein>
<sequence>MKLRSVLLWTVIAVAALTVVESSILLKDSLVRPRRPEPCFSCRPEDRPFAYPLISYMSKIKDMFVRGLNALMAKVKTSKLK</sequence>